<name>A0A6C0AMV2_9ZZZZ</name>
<keyword evidence="1" id="KW-1133">Transmembrane helix</keyword>
<evidence type="ECO:0000313" key="2">
    <source>
        <dbReference type="EMBL" id="QHS81088.1"/>
    </source>
</evidence>
<keyword evidence="1" id="KW-0472">Membrane</keyword>
<protein>
    <submittedName>
        <fullName evidence="2">Uncharacterized protein</fullName>
    </submittedName>
</protein>
<accession>A0A6C0AMV2</accession>
<feature type="transmembrane region" description="Helical" evidence="1">
    <location>
        <begin position="21"/>
        <end position="40"/>
    </location>
</feature>
<dbReference type="EMBL" id="MN740729">
    <property type="protein sequence ID" value="QHS81088.1"/>
    <property type="molecule type" value="Genomic_DNA"/>
</dbReference>
<evidence type="ECO:0000256" key="1">
    <source>
        <dbReference type="SAM" id="Phobius"/>
    </source>
</evidence>
<reference evidence="2" key="1">
    <citation type="journal article" date="2020" name="Nature">
        <title>Giant virus diversity and host interactions through global metagenomics.</title>
        <authorList>
            <person name="Schulz F."/>
            <person name="Roux S."/>
            <person name="Paez-Espino D."/>
            <person name="Jungbluth S."/>
            <person name="Walsh D.A."/>
            <person name="Denef V.J."/>
            <person name="McMahon K.D."/>
            <person name="Konstantinidis K.T."/>
            <person name="Eloe-Fadrosh E.A."/>
            <person name="Kyrpides N.C."/>
            <person name="Woyke T."/>
        </authorList>
    </citation>
    <scope>NUCLEOTIDE SEQUENCE</scope>
    <source>
        <strain evidence="2">GVMAG-S-1101161-73</strain>
    </source>
</reference>
<keyword evidence="1" id="KW-0812">Transmembrane</keyword>
<dbReference type="AlphaFoldDB" id="A0A6C0AMV2"/>
<sequence length="62" mass="7321">MDDLYPSMNSYEAKFTSIAELYIYSSLIVGILILVSFIWVKEPQRYYRIKRKNTDEAPIINV</sequence>
<organism evidence="2">
    <name type="scientific">viral metagenome</name>
    <dbReference type="NCBI Taxonomy" id="1070528"/>
    <lineage>
        <taxon>unclassified sequences</taxon>
        <taxon>metagenomes</taxon>
        <taxon>organismal metagenomes</taxon>
    </lineage>
</organism>
<proteinExistence type="predicted"/>